<dbReference type="InterPro" id="IPR012337">
    <property type="entry name" value="RNaseH-like_sf"/>
</dbReference>
<evidence type="ECO:0000256" key="1">
    <source>
        <dbReference type="SAM" id="MobiDB-lite"/>
    </source>
</evidence>
<dbReference type="PANTHER" id="PTHR30231">
    <property type="entry name" value="DNA POLYMERASE III SUBUNIT EPSILON"/>
    <property type="match status" value="1"/>
</dbReference>
<keyword evidence="4" id="KW-1185">Reference proteome</keyword>
<gene>
    <name evidence="3" type="ORF">EYS09_18950</name>
</gene>
<keyword evidence="3" id="KW-0269">Exonuclease</keyword>
<sequence>MVGATALPTTASAGQEDDVDPNRVARGKPLKFVKGVPAYASGRAPAYLRTKAQLAAVRRKPAAGQRPAAYVYVHWYGTRVALWDPEQSVKMRPLSALQRRQMQQRRTCTDCGEAFEVPVWGMCGVCRDREARRLADLRRRTCQDCGTVFRTPAPARSWGDGMCLACDERRERGRRVALSLVDRSCQRCLVQLVPLTVWAAMNERERAVAAWHCAPCDQEIEQERIEAPRLSDRARWDDLGPTIAWAQKILADPDAYAVLDTETTGLTATSRIVEIAVTTASGTVLLDTLINPGGEPIPAEATAIHKITDAMVEDAPTFSEVLPRLTEALAGRRIVIYNRDYDTGRLGWELHLHHQAQGTVDFTKHPRYGARRHAAAQAWLDAQAWEECAMEQYAAFFGDWHDYWGSYTWQKLGGGHRALGDARAVISRLEEMAAYPSPFENAAAPAAA</sequence>
<accession>A0A4Q9HSZ5</accession>
<dbReference type="InterPro" id="IPR036397">
    <property type="entry name" value="RNaseH_sf"/>
</dbReference>
<dbReference type="CDD" id="cd06127">
    <property type="entry name" value="DEDDh"/>
    <property type="match status" value="1"/>
</dbReference>
<feature type="region of interest" description="Disordered" evidence="1">
    <location>
        <begin position="1"/>
        <end position="26"/>
    </location>
</feature>
<dbReference type="Pfam" id="PF00929">
    <property type="entry name" value="RNase_T"/>
    <property type="match status" value="1"/>
</dbReference>
<comment type="caution">
    <text evidence="3">The sequence shown here is derived from an EMBL/GenBank/DDBJ whole genome shotgun (WGS) entry which is preliminary data.</text>
</comment>
<protein>
    <submittedName>
        <fullName evidence="3">3'-5' exonuclease</fullName>
    </submittedName>
</protein>
<keyword evidence="3" id="KW-0378">Hydrolase</keyword>
<reference evidence="3 4" key="1">
    <citation type="submission" date="2019-02" db="EMBL/GenBank/DDBJ databases">
        <title>Draft Genome Sequence of Streptomyces sp. AM-2504, identified by 16S rRNA comparative analysis as a Streptomyces Kasugaensis strain.</title>
        <authorList>
            <person name="Napolioni V."/>
            <person name="Giuliodori A.M."/>
            <person name="Spurio R."/>
            <person name="Fabbretti A."/>
        </authorList>
    </citation>
    <scope>NUCLEOTIDE SEQUENCE [LARGE SCALE GENOMIC DNA]</scope>
    <source>
        <strain evidence="3 4">AM-2504</strain>
    </source>
</reference>
<organism evidence="3 4">
    <name type="scientific">Streptomyces kasugaensis</name>
    <dbReference type="NCBI Taxonomy" id="1946"/>
    <lineage>
        <taxon>Bacteria</taxon>
        <taxon>Bacillati</taxon>
        <taxon>Actinomycetota</taxon>
        <taxon>Actinomycetes</taxon>
        <taxon>Kitasatosporales</taxon>
        <taxon>Streptomycetaceae</taxon>
        <taxon>Streptomyces</taxon>
    </lineage>
</organism>
<proteinExistence type="predicted"/>
<dbReference type="SMART" id="SM00479">
    <property type="entry name" value="EXOIII"/>
    <property type="match status" value="1"/>
</dbReference>
<dbReference type="AlphaFoldDB" id="A0A4Q9HSZ5"/>
<dbReference type="GO" id="GO:0005829">
    <property type="term" value="C:cytosol"/>
    <property type="evidence" value="ECO:0007669"/>
    <property type="project" value="TreeGrafter"/>
</dbReference>
<dbReference type="GO" id="GO:0008408">
    <property type="term" value="F:3'-5' exonuclease activity"/>
    <property type="evidence" value="ECO:0007669"/>
    <property type="project" value="TreeGrafter"/>
</dbReference>
<dbReference type="RefSeq" id="WP_131124131.1">
    <property type="nucleotide sequence ID" value="NZ_SIXH01000160.1"/>
</dbReference>
<dbReference type="InterPro" id="IPR013520">
    <property type="entry name" value="Ribonucl_H"/>
</dbReference>
<dbReference type="Proteomes" id="UP000292452">
    <property type="component" value="Unassembled WGS sequence"/>
</dbReference>
<feature type="domain" description="Exonuclease" evidence="2">
    <location>
        <begin position="255"/>
        <end position="438"/>
    </location>
</feature>
<dbReference type="GO" id="GO:0045004">
    <property type="term" value="P:DNA replication proofreading"/>
    <property type="evidence" value="ECO:0007669"/>
    <property type="project" value="TreeGrafter"/>
</dbReference>
<evidence type="ECO:0000313" key="3">
    <source>
        <dbReference type="EMBL" id="TBO58156.1"/>
    </source>
</evidence>
<dbReference type="Gene3D" id="3.30.420.10">
    <property type="entry name" value="Ribonuclease H-like superfamily/Ribonuclease H"/>
    <property type="match status" value="1"/>
</dbReference>
<dbReference type="EMBL" id="SIXH01000160">
    <property type="protein sequence ID" value="TBO58156.1"/>
    <property type="molecule type" value="Genomic_DNA"/>
</dbReference>
<dbReference type="PANTHER" id="PTHR30231:SF41">
    <property type="entry name" value="DNA POLYMERASE III SUBUNIT EPSILON"/>
    <property type="match status" value="1"/>
</dbReference>
<evidence type="ECO:0000259" key="2">
    <source>
        <dbReference type="SMART" id="SM00479"/>
    </source>
</evidence>
<dbReference type="SUPFAM" id="SSF53098">
    <property type="entry name" value="Ribonuclease H-like"/>
    <property type="match status" value="1"/>
</dbReference>
<dbReference type="GO" id="GO:0003676">
    <property type="term" value="F:nucleic acid binding"/>
    <property type="evidence" value="ECO:0007669"/>
    <property type="project" value="InterPro"/>
</dbReference>
<keyword evidence="3" id="KW-0540">Nuclease</keyword>
<name>A0A4Q9HSZ5_STRKA</name>
<evidence type="ECO:0000313" key="4">
    <source>
        <dbReference type="Proteomes" id="UP000292452"/>
    </source>
</evidence>